<organism evidence="1 2">
    <name type="scientific">Fusarium kuroshium</name>
    <dbReference type="NCBI Taxonomy" id="2010991"/>
    <lineage>
        <taxon>Eukaryota</taxon>
        <taxon>Fungi</taxon>
        <taxon>Dikarya</taxon>
        <taxon>Ascomycota</taxon>
        <taxon>Pezizomycotina</taxon>
        <taxon>Sordariomycetes</taxon>
        <taxon>Hypocreomycetidae</taxon>
        <taxon>Hypocreales</taxon>
        <taxon>Nectriaceae</taxon>
        <taxon>Fusarium</taxon>
        <taxon>Fusarium solani species complex</taxon>
    </lineage>
</organism>
<dbReference type="Proteomes" id="UP000277212">
    <property type="component" value="Unassembled WGS sequence"/>
</dbReference>
<dbReference type="STRING" id="2010991.A0A3M2RPR5"/>
<reference evidence="1 2" key="1">
    <citation type="submission" date="2017-06" db="EMBL/GenBank/DDBJ databases">
        <title>Comparative genomic analysis of Ambrosia Fusariam Clade fungi.</title>
        <authorList>
            <person name="Stajich J.E."/>
            <person name="Carrillo J."/>
            <person name="Kijimoto T."/>
            <person name="Eskalen A."/>
            <person name="O'Donnell K."/>
            <person name="Kasson M."/>
        </authorList>
    </citation>
    <scope>NUCLEOTIDE SEQUENCE [LARGE SCALE GENOMIC DNA]</scope>
    <source>
        <strain evidence="1">UCR3666</strain>
    </source>
</reference>
<gene>
    <name evidence="1" type="ORF">CDV36_013569</name>
</gene>
<dbReference type="AlphaFoldDB" id="A0A3M2RPR5"/>
<dbReference type="OrthoDB" id="3029913at2759"/>
<dbReference type="EMBL" id="NKUJ01000384">
    <property type="protein sequence ID" value="RMJ06835.1"/>
    <property type="molecule type" value="Genomic_DNA"/>
</dbReference>
<comment type="caution">
    <text evidence="1">The sequence shown here is derived from an EMBL/GenBank/DDBJ whole genome shotgun (WGS) entry which is preliminary data.</text>
</comment>
<evidence type="ECO:0000313" key="2">
    <source>
        <dbReference type="Proteomes" id="UP000277212"/>
    </source>
</evidence>
<proteinExistence type="predicted"/>
<keyword evidence="2" id="KW-1185">Reference proteome</keyword>
<sequence length="1068" mass="115668">MNPLKDLKPGQAQLLSYFKPGLLPGHYTVDVLQPVTSPSVDDPGCTLQTTKTLHVEGLNPYQLPTGSLHSFYPAQGETVGSRILPHLVLSDPHVPWELNPDQDDVSNTSLGGAPIPWFALLVFTAHELDTLPPASPALTPSPTLAAQLSKKQLQTFKTASSSPKVQVPLSDEELSKNPDDMLSVIFVNSAAFRAYFATQTLGTEGHEPQVQPDISRFSYLSHVRRTRSTKANQTSTDSYSITVCHRSGPLGGTGSTTAYVHLVSLKGVRNNLSYPVAGSSDLTALVSLLSWTFSWIPDTEAQIEDMIQNLSKNVRPLTRECPALPSNPDMQSQWVQRRLQAGYTFIKHHMPSGETTAALFRGPLIPQSSPPDEIQNARATNIGPGLEIIDATTGFIDISYSAAWNLGSSLAIQKSAFAAALSTLRTRLLLIYRQLQPPVAADPLDEASQKLPDWIKQLGQITEAVEQTTNTAASGTGSRWKTARDKLDSSTPQVEIPAVNPEAGLHAVREMLDDEVTKLIEEKAQVAGNPEAPSKEGMFLPKIIDFVYNELLTLQAVPQNYLFLEPDILDTEAIFTFYLDPLWLDALIDGALSVGNQSIVNDDVFKKEIKRAINRYISHFESKPWTGRIPVWGTVICSKLLQSITDPLIRTSSDETAPTPQLLATTKLTDEALLLLFNCRPGDLTEGLTISQPPHQQRFAAGTTLTATSIEIDFPPVPMDNAADPSHKFSITPIKDDTKSQIHISNAFNFTTRCLWPARVMQLYMSGATAASADQDGEFPTMGSSSFMSLALGDKILELTINPTTAQVDSGRTSPLQPFQLHVPDTTTVASAATSNPVVENMMVMGEFPAPQTLQLSGGTMQLGCKVGLVTSVTIRESDQQTKGVLDVPLLRGTSSSTLGPVETTCRVLSQYKHTEGGSAADLLISIRAREDASNDKSDLLLQRVRIAFPLTALIATDAPTQPSVTLLGSEAGTWSAGSAIVPVWPPEGTQLAKDVASSGPAFVVELMAWCATLAAKADVSFMLSRVVLSSNYKKDVLLDVLEEYAVEDAQRIEATLVTQTWSVEGLE</sequence>
<name>A0A3M2RPR5_9HYPO</name>
<accession>A0A3M2RPR5</accession>
<evidence type="ECO:0000313" key="1">
    <source>
        <dbReference type="EMBL" id="RMJ06835.1"/>
    </source>
</evidence>
<protein>
    <submittedName>
        <fullName evidence="1">Uncharacterized protein</fullName>
    </submittedName>
</protein>